<comment type="caution">
    <text evidence="1">The sequence shown here is derived from an EMBL/GenBank/DDBJ whole genome shotgun (WGS) entry which is preliminary data.</text>
</comment>
<reference evidence="1 2" key="1">
    <citation type="submission" date="2020-01" db="EMBL/GenBank/DDBJ databases">
        <title>Genetics and antimicrobial susceptibilities of Nocardia species isolated from the soil; a comparison with species isolated from humans.</title>
        <authorList>
            <person name="Carrasco G."/>
            <person name="Monzon S."/>
            <person name="Sansegundo M."/>
            <person name="Garcia E."/>
            <person name="Garrido N."/>
            <person name="Medina M.J."/>
            <person name="Villalon P."/>
            <person name="Ramirez-Arocha A.C."/>
            <person name="Jimenez P."/>
            <person name="Cuesta I."/>
            <person name="Valdezate S."/>
        </authorList>
    </citation>
    <scope>NUCLEOTIDE SEQUENCE [LARGE SCALE GENOMIC DNA]</scope>
    <source>
        <strain evidence="1 2">CNM20110649</strain>
    </source>
</reference>
<accession>A0ABX0CEF3</accession>
<dbReference type="RefSeq" id="WP_163824393.1">
    <property type="nucleotide sequence ID" value="NZ_JAAGUX010000002.1"/>
</dbReference>
<evidence type="ECO:0000313" key="1">
    <source>
        <dbReference type="EMBL" id="NEW54402.1"/>
    </source>
</evidence>
<dbReference type="EMBL" id="JAAGUX010000002">
    <property type="protein sequence ID" value="NEW54402.1"/>
    <property type="molecule type" value="Genomic_DNA"/>
</dbReference>
<dbReference type="InterPro" id="IPR036388">
    <property type="entry name" value="WH-like_DNA-bd_sf"/>
</dbReference>
<protein>
    <submittedName>
        <fullName evidence="1">Helix-turn-helix domain-containing protein</fullName>
    </submittedName>
</protein>
<dbReference type="Proteomes" id="UP000470876">
    <property type="component" value="Unassembled WGS sequence"/>
</dbReference>
<sequence length="89" mass="9785">MALSEPDAKILAALARLDDGRALSVAELVTATGLAESTVRTGLTRHHYCGAVRQNQRPHNTCPKEWRATVVGRAIMRNPMYRDLMGVRA</sequence>
<gene>
    <name evidence="1" type="ORF">GV794_01805</name>
</gene>
<evidence type="ECO:0000313" key="2">
    <source>
        <dbReference type="Proteomes" id="UP000470876"/>
    </source>
</evidence>
<keyword evidence="2" id="KW-1185">Reference proteome</keyword>
<organism evidence="1 2">
    <name type="scientific">Nocardia cyriacigeorgica</name>
    <dbReference type="NCBI Taxonomy" id="135487"/>
    <lineage>
        <taxon>Bacteria</taxon>
        <taxon>Bacillati</taxon>
        <taxon>Actinomycetota</taxon>
        <taxon>Actinomycetes</taxon>
        <taxon>Mycobacteriales</taxon>
        <taxon>Nocardiaceae</taxon>
        <taxon>Nocardia</taxon>
    </lineage>
</organism>
<dbReference type="Gene3D" id="1.10.10.10">
    <property type="entry name" value="Winged helix-like DNA-binding domain superfamily/Winged helix DNA-binding domain"/>
    <property type="match status" value="1"/>
</dbReference>
<name>A0ABX0CEF3_9NOCA</name>
<proteinExistence type="predicted"/>